<reference evidence="3 4" key="1">
    <citation type="submission" date="2020-02" db="EMBL/GenBank/DDBJ databases">
        <title>The whole genome sequence of CPCC 205119.</title>
        <authorList>
            <person name="Jiang Z."/>
        </authorList>
    </citation>
    <scope>NUCLEOTIDE SEQUENCE [LARGE SCALE GENOMIC DNA]</scope>
    <source>
        <strain evidence="3 4">CPCC 205119</strain>
    </source>
</reference>
<accession>A0A7K3WD19</accession>
<dbReference type="SUPFAM" id="SSF53474">
    <property type="entry name" value="alpha/beta-Hydrolases"/>
    <property type="match status" value="1"/>
</dbReference>
<dbReference type="EMBL" id="JAAGWK010000011">
    <property type="protein sequence ID" value="NEL54372.1"/>
    <property type="molecule type" value="Genomic_DNA"/>
</dbReference>
<organism evidence="3 4">
    <name type="scientific">Goekera deserti</name>
    <dbReference type="NCBI Taxonomy" id="2497753"/>
    <lineage>
        <taxon>Bacteria</taxon>
        <taxon>Bacillati</taxon>
        <taxon>Actinomycetota</taxon>
        <taxon>Actinomycetes</taxon>
        <taxon>Geodermatophilales</taxon>
        <taxon>Geodermatophilaceae</taxon>
        <taxon>Goekera</taxon>
    </lineage>
</organism>
<dbReference type="PANTHER" id="PTHR11487:SF0">
    <property type="entry name" value="S-ACYL FATTY ACID SYNTHASE THIOESTERASE, MEDIUM CHAIN"/>
    <property type="match status" value="1"/>
</dbReference>
<comment type="similarity">
    <text evidence="1">Belongs to the thioesterase family.</text>
</comment>
<keyword evidence="4" id="KW-1185">Reference proteome</keyword>
<dbReference type="RefSeq" id="WP_162392264.1">
    <property type="nucleotide sequence ID" value="NZ_WGGQ01000001.1"/>
</dbReference>
<dbReference type="InterPro" id="IPR001031">
    <property type="entry name" value="Thioesterase"/>
</dbReference>
<protein>
    <submittedName>
        <fullName evidence="3">Thioesterase</fullName>
    </submittedName>
</protein>
<evidence type="ECO:0000259" key="2">
    <source>
        <dbReference type="Pfam" id="PF00975"/>
    </source>
</evidence>
<dbReference type="GO" id="GO:0008610">
    <property type="term" value="P:lipid biosynthetic process"/>
    <property type="evidence" value="ECO:0007669"/>
    <property type="project" value="TreeGrafter"/>
</dbReference>
<dbReference type="AlphaFoldDB" id="A0A7K3WD19"/>
<dbReference type="PANTHER" id="PTHR11487">
    <property type="entry name" value="THIOESTERASE"/>
    <property type="match status" value="1"/>
</dbReference>
<evidence type="ECO:0000256" key="1">
    <source>
        <dbReference type="ARBA" id="ARBA00007169"/>
    </source>
</evidence>
<dbReference type="Proteomes" id="UP000470470">
    <property type="component" value="Unassembled WGS sequence"/>
</dbReference>
<name>A0A7K3WD19_9ACTN</name>
<comment type="caution">
    <text evidence="3">The sequence shown here is derived from an EMBL/GenBank/DDBJ whole genome shotgun (WGS) entry which is preliminary data.</text>
</comment>
<dbReference type="Gene3D" id="3.40.50.1820">
    <property type="entry name" value="alpha/beta hydrolase"/>
    <property type="match status" value="1"/>
</dbReference>
<dbReference type="InterPro" id="IPR029058">
    <property type="entry name" value="AB_hydrolase_fold"/>
</dbReference>
<evidence type="ECO:0000313" key="4">
    <source>
        <dbReference type="Proteomes" id="UP000470470"/>
    </source>
</evidence>
<gene>
    <name evidence="3" type="ORF">G1H19_10200</name>
</gene>
<feature type="domain" description="Thioesterase" evidence="2">
    <location>
        <begin position="3"/>
        <end position="214"/>
    </location>
</feature>
<proteinExistence type="inferred from homology"/>
<dbReference type="InterPro" id="IPR012223">
    <property type="entry name" value="TEII"/>
</dbReference>
<dbReference type="Pfam" id="PF00975">
    <property type="entry name" value="Thioesterase"/>
    <property type="match status" value="1"/>
</dbReference>
<sequence length="224" mass="24004">MGLPHAGGGPAAFQGWRTRLPDDVDLLVAHLPGRETRLREAPPSDAGRVVRELVAAIGTGAPIVLFGHSWGAHLAFRLTRHLPDVRHLIVSGAGAPHCPRVMPPIAHLPRREFLDALAALGGIPEPVLAHEELMDALLPALRADFRLAEAPASEHPGAPLPCPITALGGSRDPLTTDESLSAWSSYTASTFRRLTIAGDHFFHVTRQDEVVAHVVRVISEARPV</sequence>
<evidence type="ECO:0000313" key="3">
    <source>
        <dbReference type="EMBL" id="NEL54372.1"/>
    </source>
</evidence>